<organism evidence="1 2">
    <name type="scientific">Fusarium mexicanum</name>
    <dbReference type="NCBI Taxonomy" id="751941"/>
    <lineage>
        <taxon>Eukaryota</taxon>
        <taxon>Fungi</taxon>
        <taxon>Dikarya</taxon>
        <taxon>Ascomycota</taxon>
        <taxon>Pezizomycotina</taxon>
        <taxon>Sordariomycetes</taxon>
        <taxon>Hypocreomycetidae</taxon>
        <taxon>Hypocreales</taxon>
        <taxon>Nectriaceae</taxon>
        <taxon>Fusarium</taxon>
        <taxon>Fusarium fujikuroi species complex</taxon>
    </lineage>
</organism>
<evidence type="ECO:0000313" key="1">
    <source>
        <dbReference type="EMBL" id="KAF5553829.1"/>
    </source>
</evidence>
<name>A0A8H5JEE3_9HYPO</name>
<keyword evidence="2" id="KW-1185">Reference proteome</keyword>
<evidence type="ECO:0000313" key="2">
    <source>
        <dbReference type="Proteomes" id="UP000522262"/>
    </source>
</evidence>
<dbReference type="Proteomes" id="UP000522262">
    <property type="component" value="Unassembled WGS sequence"/>
</dbReference>
<proteinExistence type="predicted"/>
<protein>
    <submittedName>
        <fullName evidence="1">Uncharacterized protein</fullName>
    </submittedName>
</protein>
<gene>
    <name evidence="1" type="ORF">FMEXI_2263</name>
</gene>
<accession>A0A8H5JEE3</accession>
<dbReference type="AlphaFoldDB" id="A0A8H5JEE3"/>
<comment type="caution">
    <text evidence="1">The sequence shown here is derived from an EMBL/GenBank/DDBJ whole genome shotgun (WGS) entry which is preliminary data.</text>
</comment>
<dbReference type="EMBL" id="JAAOAM010000050">
    <property type="protein sequence ID" value="KAF5553829.1"/>
    <property type="molecule type" value="Genomic_DNA"/>
</dbReference>
<sequence>MPSLPTHFIIIIDGQHVAKPEDDRDETRPAQVGEKPATFELDGNHLISGDWALGLRKLEGHVTSTRAPYLAISWFKKDQAEELYPVYVMEGGDGPQLRFALSSDDEEGRPLAVRNQQLLCYTSDNSEPSATVKLVPSQE</sequence>
<reference evidence="1 2" key="1">
    <citation type="submission" date="2020-05" db="EMBL/GenBank/DDBJ databases">
        <title>Identification and distribution of gene clusters putatively required for synthesis of sphingolipid metabolism inhibitors in phylogenetically diverse species of the filamentous fungus Fusarium.</title>
        <authorList>
            <person name="Kim H.-S."/>
            <person name="Busman M."/>
            <person name="Brown D.W."/>
            <person name="Divon H."/>
            <person name="Uhlig S."/>
            <person name="Proctor R.H."/>
        </authorList>
    </citation>
    <scope>NUCLEOTIDE SEQUENCE [LARGE SCALE GENOMIC DNA]</scope>
    <source>
        <strain evidence="1 2">NRRL 53147</strain>
    </source>
</reference>